<evidence type="ECO:0000259" key="1">
    <source>
        <dbReference type="Pfam" id="PF16976"/>
    </source>
</evidence>
<dbReference type="Proteomes" id="UP000051295">
    <property type="component" value="Unassembled WGS sequence"/>
</dbReference>
<dbReference type="InterPro" id="IPR031571">
    <property type="entry name" value="RcpC_dom"/>
</dbReference>
<accession>A0A0T5NPB5</accession>
<dbReference type="RefSeq" id="WP_057796513.1">
    <property type="nucleotide sequence ID" value="NZ_LAXJ01000027.1"/>
</dbReference>
<sequence>MRLVFGLVLILGLGLAGFAVYMAKNYIQGYQAQLEQERAKSAPAFDTVEVYVATQKLEYGQRLLKDHVSLVAYPAGSLPEGTYSTEEELFPEGEDEPRTVLRTMESKEAILDVKVTGPGEDAGITSQLKRGMRAFAIEVDVSSGVSGFLRPGDRVDIYWTGNVGTGDGIDGRRGGSEVTKLIETGVRLIAVDQVANGDTTEAIIARTVTVAIKPQQVAALAQAQSTGSLSLSLVGADDETVAEAIEVDQNMLLGIEQAAAPAPKVQEEICTIKTRRGGEVISTPIPCTTN</sequence>
<evidence type="ECO:0000313" key="2">
    <source>
        <dbReference type="EMBL" id="KRS10775.1"/>
    </source>
</evidence>
<proteinExistence type="predicted"/>
<dbReference type="AlphaFoldDB" id="A0A0T5NPB5"/>
<evidence type="ECO:0000313" key="3">
    <source>
        <dbReference type="Proteomes" id="UP000051295"/>
    </source>
</evidence>
<dbReference type="InterPro" id="IPR017592">
    <property type="entry name" value="Pilus_assmbl_Flp-typ_CpaB"/>
</dbReference>
<gene>
    <name evidence="2" type="ORF">XM53_19800</name>
</gene>
<name>A0A0T5NPB5_9RHOB</name>
<comment type="caution">
    <text evidence="2">The sequence shown here is derived from an EMBL/GenBank/DDBJ whole genome shotgun (WGS) entry which is preliminary data.</text>
</comment>
<dbReference type="CDD" id="cd11614">
    <property type="entry name" value="SAF_CpaB_FlgA_like"/>
    <property type="match status" value="1"/>
</dbReference>
<dbReference type="OrthoDB" id="163768at2"/>
<dbReference type="NCBIfam" id="TIGR03177">
    <property type="entry name" value="pilus_cpaB"/>
    <property type="match status" value="1"/>
</dbReference>
<feature type="domain" description="Flp pilus assembly protein RcpC/CpaB" evidence="1">
    <location>
        <begin position="124"/>
        <end position="233"/>
    </location>
</feature>
<keyword evidence="3" id="KW-1185">Reference proteome</keyword>
<protein>
    <submittedName>
        <fullName evidence="2">Pilus assembly protein CpaB</fullName>
    </submittedName>
</protein>
<dbReference type="STRING" id="1641875.XM53_19800"/>
<dbReference type="EMBL" id="LAXJ01000027">
    <property type="protein sequence ID" value="KRS10775.1"/>
    <property type="molecule type" value="Genomic_DNA"/>
</dbReference>
<dbReference type="PATRIC" id="fig|1641875.4.peg.2501"/>
<organism evidence="2 3">
    <name type="scientific">Roseovarius atlanticus</name>
    <dbReference type="NCBI Taxonomy" id="1641875"/>
    <lineage>
        <taxon>Bacteria</taxon>
        <taxon>Pseudomonadati</taxon>
        <taxon>Pseudomonadota</taxon>
        <taxon>Alphaproteobacteria</taxon>
        <taxon>Rhodobacterales</taxon>
        <taxon>Roseobacteraceae</taxon>
        <taxon>Roseovarius</taxon>
    </lineage>
</organism>
<dbReference type="Pfam" id="PF16976">
    <property type="entry name" value="RcpC"/>
    <property type="match status" value="1"/>
</dbReference>
<reference evidence="2 3" key="1">
    <citation type="submission" date="2015-04" db="EMBL/GenBank/DDBJ databases">
        <title>The draft genome sequence of Roseovarius sp.R12b.</title>
        <authorList>
            <person name="Li G."/>
            <person name="Lai Q."/>
            <person name="Shao Z."/>
            <person name="Yan P."/>
        </authorList>
    </citation>
    <scope>NUCLEOTIDE SEQUENCE [LARGE SCALE GENOMIC DNA]</scope>
    <source>
        <strain evidence="2 3">R12B</strain>
    </source>
</reference>